<dbReference type="GO" id="GO:0097347">
    <property type="term" value="C:TAM protein secretion complex"/>
    <property type="evidence" value="ECO:0007669"/>
    <property type="project" value="TreeGrafter"/>
</dbReference>
<organism evidence="7 8">
    <name type="scientific">Trichloromonas acetexigens</name>
    <dbReference type="NCBI Taxonomy" id="38815"/>
    <lineage>
        <taxon>Bacteria</taxon>
        <taxon>Pseudomonadati</taxon>
        <taxon>Thermodesulfobacteriota</taxon>
        <taxon>Desulfuromonadia</taxon>
        <taxon>Desulfuromonadales</taxon>
        <taxon>Trichloromonadaceae</taxon>
        <taxon>Trichloromonas</taxon>
    </lineage>
</organism>
<comment type="subcellular location">
    <subcellularLocation>
        <location evidence="1">Membrane</location>
        <topology evidence="1">Single-pass membrane protein</topology>
    </subcellularLocation>
</comment>
<evidence type="ECO:0000256" key="4">
    <source>
        <dbReference type="ARBA" id="ARBA00023136"/>
    </source>
</evidence>
<dbReference type="GO" id="GO:0009306">
    <property type="term" value="P:protein secretion"/>
    <property type="evidence" value="ECO:0007669"/>
    <property type="project" value="InterPro"/>
</dbReference>
<evidence type="ECO:0000256" key="2">
    <source>
        <dbReference type="ARBA" id="ARBA00022692"/>
    </source>
</evidence>
<keyword evidence="2 5" id="KW-0812">Transmembrane</keyword>
<evidence type="ECO:0000313" key="8">
    <source>
        <dbReference type="Proteomes" id="UP000317155"/>
    </source>
</evidence>
<reference evidence="7 8" key="1">
    <citation type="submission" date="2019-07" db="EMBL/GenBank/DDBJ databases">
        <title>Insights of Desulfuromonas acetexigens electromicrobiology.</title>
        <authorList>
            <person name="Katuri K."/>
            <person name="Sapireddy V."/>
            <person name="Shaw D.R."/>
            <person name="Saikaly P."/>
        </authorList>
    </citation>
    <scope>NUCLEOTIDE SEQUENCE [LARGE SCALE GENOMIC DNA]</scope>
    <source>
        <strain evidence="7 8">2873</strain>
    </source>
</reference>
<keyword evidence="4 5" id="KW-0472">Membrane</keyword>
<keyword evidence="8" id="KW-1185">Reference proteome</keyword>
<protein>
    <recommendedName>
        <fullName evidence="6">Translocation and assembly module TamB C-terminal domain-containing protein</fullName>
    </recommendedName>
</protein>
<dbReference type="PANTHER" id="PTHR36985">
    <property type="entry name" value="TRANSLOCATION AND ASSEMBLY MODULE SUBUNIT TAMB"/>
    <property type="match status" value="1"/>
</dbReference>
<gene>
    <name evidence="7" type="ORF">FL622_13250</name>
</gene>
<evidence type="ECO:0000256" key="5">
    <source>
        <dbReference type="SAM" id="Phobius"/>
    </source>
</evidence>
<feature type="transmembrane region" description="Helical" evidence="5">
    <location>
        <begin position="9"/>
        <end position="29"/>
    </location>
</feature>
<evidence type="ECO:0000256" key="3">
    <source>
        <dbReference type="ARBA" id="ARBA00022989"/>
    </source>
</evidence>
<dbReference type="PANTHER" id="PTHR36985:SF1">
    <property type="entry name" value="TRANSLOCATION AND ASSEMBLY MODULE SUBUNIT TAMB"/>
    <property type="match status" value="1"/>
</dbReference>
<feature type="domain" description="Translocation and assembly module TamB C-terminal" evidence="6">
    <location>
        <begin position="976"/>
        <end position="1309"/>
    </location>
</feature>
<dbReference type="RefSeq" id="WP_092053612.1">
    <property type="nucleotide sequence ID" value="NZ_FOJJ01000002.1"/>
</dbReference>
<accession>A0A550J8U1</accession>
<dbReference type="InterPro" id="IPR007452">
    <property type="entry name" value="TamB_C"/>
</dbReference>
<dbReference type="Pfam" id="PF04357">
    <property type="entry name" value="TamB"/>
    <property type="match status" value="1"/>
</dbReference>
<sequence>MVRVLVRSLLLTGLGILLAFFVGVVWLIWTPSGSSWLVRGVLGLLPGAGNIGKLTGRLGDQLILDGLHVPYEGGILTVERAVLDWSPGKLVWGRLEIAELSLTGVELFLDDESSPPPTDVKPARLLLPEWPELSGWPLRVALEIPDLRLERLVIRTPNETLWQLDSWRGSLAWRSGVVGLSAMEMVLPSVRITGNLALDLPEGTLRGQLLTLPKEPLAGADRAEILLDLRKEEGTWLAGQLHARAWSQGKVLLSARLPLVIAGETLRIDQARIELPGRGDHLAFDGSLAFDEVMTWQADIAGRRVDLSDLAGVTLLLDARISAAGEGECYRGRFDLRNRSDDWLKSTLAGEFAGDATGLDLAELQGEWLAGTLFGTLELDWLEGFSLRGDLRGQRFDLARFSPEVPGQVSLDLRLDLSQAADEPLLLRIDGSLLESTLHGQSLTGEISARLLGEDLEIVRLDLLGANLALRARGRLAQRLDVELDLGRLQGLIPELSGTARGRGWLSWDGKSLAGHLIVNGTDLAYGEYSLAALEVSARKSADSDALAGSLRGREGRLAGHEIKRVALEVSGLLQEHRAVLEIDGDSGQARFLAQGGWREESWNGFLRELTFTDTPAGDWRLSAPVALRVGADRAELAPARLVSTRAEEIELAGSLAFASLDGDFTLGWRGLRLAHAQPWVEDWRIDGATQGDLRLSLRQGRPEKLTARLEAAGDLSRGEAQYALSDLRLLLDWDDNGLHAELSGDGGDLGQLHLNLSSPEPPGEIWPEAGGFSLTFDNLALARLTPAPPTGLSLYGQVTADFTGGWRQGSDLFLDGRAAIEGGRFGWQEEELQLGADLRKAELVLAWRGEELLAEADFELNQHGRLRGRLQWPLAARWPVQVDPQAPIRGEMTASLAEKGLLAALFPGLVRESSGQLEVAATLAGPPADPRLAGTFSLSGAAAYLPVAGLSLRDVRLRGRLANEEIELEEARITSGDGTLIAQGKILLNDWALADYRFNLSGENVEAVNLPELQLHISPELEISGDAERLRLRGKVLVPYAMVRGRESEPPIRSSPDLVLVDAPEEAAAELPLELDAAVRVILGERVLVKASGVDARLGGEVEILARNLEEINGRGRIEIKEGAYSAYGIGLKVERGNILFAGGPVDRPTLDILALRNAGEVKAGVRVTGTPRQPLVKLYSDPLMPDTDILSYMVLGRPLGAAGGDTDLLMTAAGVLLSQGESVVLQDRLKRRLGIDVLEVQAGSGDVSSSVVTIGKYLSPRLYISLGHSLFTSTNEFRMRYRLFERWELESSVGVESGADLYYLIEFE</sequence>
<evidence type="ECO:0000313" key="7">
    <source>
        <dbReference type="EMBL" id="TRO79502.1"/>
    </source>
</evidence>
<dbReference type="EMBL" id="VJVV01000010">
    <property type="protein sequence ID" value="TRO79502.1"/>
    <property type="molecule type" value="Genomic_DNA"/>
</dbReference>
<proteinExistence type="predicted"/>
<evidence type="ECO:0000256" key="1">
    <source>
        <dbReference type="ARBA" id="ARBA00004167"/>
    </source>
</evidence>
<name>A0A550J8U1_9BACT</name>
<dbReference type="GO" id="GO:0005886">
    <property type="term" value="C:plasma membrane"/>
    <property type="evidence" value="ECO:0007669"/>
    <property type="project" value="InterPro"/>
</dbReference>
<dbReference type="Proteomes" id="UP000317155">
    <property type="component" value="Unassembled WGS sequence"/>
</dbReference>
<evidence type="ECO:0000259" key="6">
    <source>
        <dbReference type="Pfam" id="PF04357"/>
    </source>
</evidence>
<dbReference type="OrthoDB" id="5288149at2"/>
<comment type="caution">
    <text evidence="7">The sequence shown here is derived from an EMBL/GenBank/DDBJ whole genome shotgun (WGS) entry which is preliminary data.</text>
</comment>
<keyword evidence="3 5" id="KW-1133">Transmembrane helix</keyword>